<feature type="transmembrane region" description="Helical" evidence="3">
    <location>
        <begin position="21"/>
        <end position="43"/>
    </location>
</feature>
<keyword evidence="3" id="KW-0472">Membrane</keyword>
<feature type="transmembrane region" description="Helical" evidence="3">
    <location>
        <begin position="69"/>
        <end position="88"/>
    </location>
</feature>
<dbReference type="AlphaFoldDB" id="A0A9D3WE63"/>
<organism evidence="5 6">
    <name type="scientific">Gossypium stocksii</name>
    <dbReference type="NCBI Taxonomy" id="47602"/>
    <lineage>
        <taxon>Eukaryota</taxon>
        <taxon>Viridiplantae</taxon>
        <taxon>Streptophyta</taxon>
        <taxon>Embryophyta</taxon>
        <taxon>Tracheophyta</taxon>
        <taxon>Spermatophyta</taxon>
        <taxon>Magnoliopsida</taxon>
        <taxon>eudicotyledons</taxon>
        <taxon>Gunneridae</taxon>
        <taxon>Pentapetalae</taxon>
        <taxon>rosids</taxon>
        <taxon>malvids</taxon>
        <taxon>Malvales</taxon>
        <taxon>Malvaceae</taxon>
        <taxon>Malvoideae</taxon>
        <taxon>Gossypium</taxon>
    </lineage>
</organism>
<evidence type="ECO:0000256" key="1">
    <source>
        <dbReference type="ARBA" id="ARBA00004651"/>
    </source>
</evidence>
<dbReference type="PANTHER" id="PTHR30540:SF137">
    <property type="entry name" value="POTASSIUM TRANSPORTER"/>
    <property type="match status" value="1"/>
</dbReference>
<dbReference type="InterPro" id="IPR003855">
    <property type="entry name" value="K+_transporter"/>
</dbReference>
<proteinExistence type="inferred from homology"/>
<feature type="domain" description="K+ potassium transporter integral membrane" evidence="4">
    <location>
        <begin position="11"/>
        <end position="161"/>
    </location>
</feature>
<feature type="transmembrane region" description="Helical" evidence="3">
    <location>
        <begin position="100"/>
        <end position="120"/>
    </location>
</feature>
<dbReference type="Pfam" id="PF02705">
    <property type="entry name" value="K_trans"/>
    <property type="match status" value="1"/>
</dbReference>
<name>A0A9D3WE63_9ROSI</name>
<dbReference type="OrthoDB" id="504708at2759"/>
<keyword evidence="3" id="KW-1133">Transmembrane helix</keyword>
<evidence type="ECO:0000313" key="5">
    <source>
        <dbReference type="EMBL" id="KAH1121305.1"/>
    </source>
</evidence>
<evidence type="ECO:0000313" key="6">
    <source>
        <dbReference type="Proteomes" id="UP000828251"/>
    </source>
</evidence>
<comment type="caution">
    <text evidence="5">The sequence shown here is derived from an EMBL/GenBank/DDBJ whole genome shotgun (WGS) entry which is preliminary data.</text>
</comment>
<dbReference type="GO" id="GO:0005886">
    <property type="term" value="C:plasma membrane"/>
    <property type="evidence" value="ECO:0007669"/>
    <property type="project" value="UniProtKB-SubCell"/>
</dbReference>
<keyword evidence="6" id="KW-1185">Reference proteome</keyword>
<evidence type="ECO:0000256" key="2">
    <source>
        <dbReference type="ARBA" id="ARBA00008440"/>
    </source>
</evidence>
<evidence type="ECO:0000259" key="4">
    <source>
        <dbReference type="Pfam" id="PF02705"/>
    </source>
</evidence>
<dbReference type="EMBL" id="JAIQCV010000002">
    <property type="protein sequence ID" value="KAH1121305.1"/>
    <property type="molecule type" value="Genomic_DNA"/>
</dbReference>
<evidence type="ECO:0000256" key="3">
    <source>
        <dbReference type="SAM" id="Phobius"/>
    </source>
</evidence>
<feature type="transmembrane region" description="Helical" evidence="3">
    <location>
        <begin position="140"/>
        <end position="160"/>
    </location>
</feature>
<sequence length="161" mass="17662">MPAPPGSASTLQHYGTHNVGFLFAPILICWLICITGVGIYNIYHWNPCVLHAVSPYYIYNFFKKVGKDGWSSLGGIVLCITGAEAMYADLGHFSKLSIRQIGFTAVVYPCLVLAYMGEAANLSKHRMNHQSSFYKAIPDAVFWPVFIIATLVSVVGSQAII</sequence>
<reference evidence="5 6" key="1">
    <citation type="journal article" date="2021" name="Plant Biotechnol. J.">
        <title>Multi-omics assisted identification of the key and species-specific regulatory components of drought-tolerant mechanisms in Gossypium stocksii.</title>
        <authorList>
            <person name="Yu D."/>
            <person name="Ke L."/>
            <person name="Zhang D."/>
            <person name="Wu Y."/>
            <person name="Sun Y."/>
            <person name="Mei J."/>
            <person name="Sun J."/>
            <person name="Sun Y."/>
        </authorList>
    </citation>
    <scope>NUCLEOTIDE SEQUENCE [LARGE SCALE GENOMIC DNA]</scope>
    <source>
        <strain evidence="6">cv. E1</strain>
        <tissue evidence="5">Leaf</tissue>
    </source>
</reference>
<dbReference type="Proteomes" id="UP000828251">
    <property type="component" value="Unassembled WGS sequence"/>
</dbReference>
<dbReference type="InterPro" id="IPR053951">
    <property type="entry name" value="K_trans_N"/>
</dbReference>
<keyword evidence="3" id="KW-0812">Transmembrane</keyword>
<accession>A0A9D3WE63</accession>
<comment type="subcellular location">
    <subcellularLocation>
        <location evidence="1">Cell membrane</location>
        <topology evidence="1">Multi-pass membrane protein</topology>
    </subcellularLocation>
</comment>
<comment type="similarity">
    <text evidence="2">Belongs to the HAK/KUP transporter (TC 2.A.72.3) family.</text>
</comment>
<dbReference type="PANTHER" id="PTHR30540">
    <property type="entry name" value="OSMOTIC STRESS POTASSIUM TRANSPORTER"/>
    <property type="match status" value="1"/>
</dbReference>
<gene>
    <name evidence="5" type="ORF">J1N35_004465</name>
</gene>
<protein>
    <recommendedName>
        <fullName evidence="4">K+ potassium transporter integral membrane domain-containing protein</fullName>
    </recommendedName>
</protein>
<dbReference type="GO" id="GO:0015079">
    <property type="term" value="F:potassium ion transmembrane transporter activity"/>
    <property type="evidence" value="ECO:0007669"/>
    <property type="project" value="InterPro"/>
</dbReference>